<keyword evidence="7 9" id="KW-0472">Membrane</keyword>
<evidence type="ECO:0000259" key="10">
    <source>
        <dbReference type="SMART" id="SM00082"/>
    </source>
</evidence>
<evidence type="ECO:0000256" key="4">
    <source>
        <dbReference type="ARBA" id="ARBA00022729"/>
    </source>
</evidence>
<evidence type="ECO:0000256" key="7">
    <source>
        <dbReference type="ARBA" id="ARBA00023136"/>
    </source>
</evidence>
<dbReference type="EMBL" id="GEIB01000528">
    <property type="protein sequence ID" value="JAR87380.1"/>
    <property type="molecule type" value="Transcribed_RNA"/>
</dbReference>
<dbReference type="InterPro" id="IPR052313">
    <property type="entry name" value="GPIb-IX-V_Complex"/>
</dbReference>
<feature type="domain" description="LRRCT" evidence="10">
    <location>
        <begin position="49"/>
        <end position="96"/>
    </location>
</feature>
<feature type="non-terminal residue" evidence="11">
    <location>
        <position position="1"/>
    </location>
</feature>
<keyword evidence="5" id="KW-0130">Cell adhesion</keyword>
<sequence length="161" mass="18032">WIDPLAFTFNSTKAKIELDSFYARQTALETLSPTMLQWDYVSEVDLAENPWICDCRLAWMPDLVNLDVTDGKLRCASPDALAGRLLTKVKEAEMCHHTQTHSGVHDVSVAMKTVLGLLVVVSIVLAIVIVAMIFTKIRSRRVTTYTGLKERVSYNASNEDD</sequence>
<keyword evidence="4" id="KW-0732">Signal</keyword>
<comment type="subcellular location">
    <subcellularLocation>
        <location evidence="1">Membrane</location>
        <topology evidence="1">Single-pass membrane protein</topology>
    </subcellularLocation>
</comment>
<keyword evidence="6 9" id="KW-1133">Transmembrane helix</keyword>
<evidence type="ECO:0000256" key="9">
    <source>
        <dbReference type="SAM" id="Phobius"/>
    </source>
</evidence>
<organism evidence="11">
    <name type="scientific">Alectorobius mimon</name>
    <dbReference type="NCBI Taxonomy" id="360319"/>
    <lineage>
        <taxon>Eukaryota</taxon>
        <taxon>Metazoa</taxon>
        <taxon>Ecdysozoa</taxon>
        <taxon>Arthropoda</taxon>
        <taxon>Chelicerata</taxon>
        <taxon>Arachnida</taxon>
        <taxon>Acari</taxon>
        <taxon>Parasitiformes</taxon>
        <taxon>Ixodida</taxon>
        <taxon>Ixodoidea</taxon>
        <taxon>Argasidae</taxon>
        <taxon>Ornithodorinae</taxon>
        <taxon>Alectorobius</taxon>
    </lineage>
</organism>
<evidence type="ECO:0000256" key="1">
    <source>
        <dbReference type="ARBA" id="ARBA00004167"/>
    </source>
</evidence>
<keyword evidence="8" id="KW-1015">Disulfide bond</keyword>
<dbReference type="InterPro" id="IPR032675">
    <property type="entry name" value="LRR_dom_sf"/>
</dbReference>
<dbReference type="SMART" id="SM00082">
    <property type="entry name" value="LRRCT"/>
    <property type="match status" value="1"/>
</dbReference>
<accession>A0A147B9C1</accession>
<protein>
    <submittedName>
        <fullName evidence="11">Leucine rich transmembrane</fullName>
    </submittedName>
</protein>
<reference evidence="11" key="1">
    <citation type="submission" date="2016-03" db="EMBL/GenBank/DDBJ databases">
        <title>Gut transcriptome analysis on engorged females of Ornithodoros mimon (Acari: Argasidae) and phylogenetic inferences of soft ticks.</title>
        <authorList>
            <person name="Landulfo G.A."/>
            <person name="Giovanni D."/>
            <person name="Carvalho E."/>
            <person name="Junqueira-de-Azevedo I."/>
            <person name="Patane J."/>
            <person name="Mendoca R."/>
            <person name="Barros-Battesti D."/>
        </authorList>
    </citation>
    <scope>NUCLEOTIDE SEQUENCE</scope>
    <source>
        <strain evidence="11">Females</strain>
        <tissue evidence="11">Gut</tissue>
    </source>
</reference>
<evidence type="ECO:0000256" key="6">
    <source>
        <dbReference type="ARBA" id="ARBA00022989"/>
    </source>
</evidence>
<dbReference type="InterPro" id="IPR000483">
    <property type="entry name" value="Cys-rich_flank_reg_C"/>
</dbReference>
<dbReference type="PANTHER" id="PTHR22650:SF4">
    <property type="entry name" value="LEUCINE-RICH REPEAT AND TRANSMEMBRANE DOMAIN-CONTAINING PROTEIN 2-LIKE"/>
    <property type="match status" value="1"/>
</dbReference>
<evidence type="ECO:0000256" key="2">
    <source>
        <dbReference type="ARBA" id="ARBA00022614"/>
    </source>
</evidence>
<evidence type="ECO:0000313" key="11">
    <source>
        <dbReference type="EMBL" id="JAR87380.1"/>
    </source>
</evidence>
<dbReference type="Gene3D" id="3.80.10.10">
    <property type="entry name" value="Ribonuclease Inhibitor"/>
    <property type="match status" value="1"/>
</dbReference>
<evidence type="ECO:0000256" key="5">
    <source>
        <dbReference type="ARBA" id="ARBA00022889"/>
    </source>
</evidence>
<feature type="transmembrane region" description="Helical" evidence="9">
    <location>
        <begin position="114"/>
        <end position="134"/>
    </location>
</feature>
<evidence type="ECO:0000256" key="3">
    <source>
        <dbReference type="ARBA" id="ARBA00022692"/>
    </source>
</evidence>
<dbReference type="SUPFAM" id="SSF52058">
    <property type="entry name" value="L domain-like"/>
    <property type="match status" value="1"/>
</dbReference>
<proteinExistence type="predicted"/>
<keyword evidence="3 9" id="KW-0812">Transmembrane</keyword>
<evidence type="ECO:0000256" key="8">
    <source>
        <dbReference type="ARBA" id="ARBA00023157"/>
    </source>
</evidence>
<name>A0A147B9C1_9ACAR</name>
<keyword evidence="2" id="KW-0433">Leucine-rich repeat</keyword>
<dbReference type="AlphaFoldDB" id="A0A147B9C1"/>
<dbReference type="PANTHER" id="PTHR22650">
    <property type="entry name" value="GLYCOPROTEIN IB BETA"/>
    <property type="match status" value="1"/>
</dbReference>